<dbReference type="Pfam" id="PF00005">
    <property type="entry name" value="ABC_tran"/>
    <property type="match status" value="1"/>
</dbReference>
<proteinExistence type="predicted"/>
<dbReference type="SUPFAM" id="SSF52540">
    <property type="entry name" value="P-loop containing nucleoside triphosphate hydrolases"/>
    <property type="match status" value="1"/>
</dbReference>
<dbReference type="InterPro" id="IPR015854">
    <property type="entry name" value="ABC_transpr_LolD-like"/>
</dbReference>
<feature type="domain" description="ABC transporter" evidence="3">
    <location>
        <begin position="4"/>
        <end position="227"/>
    </location>
</feature>
<dbReference type="PROSITE" id="PS00211">
    <property type="entry name" value="ABC_TRANSPORTER_1"/>
    <property type="match status" value="1"/>
</dbReference>
<dbReference type="InterPro" id="IPR027417">
    <property type="entry name" value="P-loop_NTPase"/>
</dbReference>
<dbReference type="PROSITE" id="PS50893">
    <property type="entry name" value="ABC_TRANSPORTER_2"/>
    <property type="match status" value="1"/>
</dbReference>
<dbReference type="GO" id="GO:0005524">
    <property type="term" value="F:ATP binding"/>
    <property type="evidence" value="ECO:0007669"/>
    <property type="project" value="UniProtKB-KW"/>
</dbReference>
<dbReference type="SMART" id="SM00382">
    <property type="entry name" value="AAA"/>
    <property type="match status" value="1"/>
</dbReference>
<keyword evidence="2 4" id="KW-0067">ATP-binding</keyword>
<dbReference type="AlphaFoldDB" id="A0A448PF35"/>
<evidence type="ECO:0000256" key="1">
    <source>
        <dbReference type="ARBA" id="ARBA00022741"/>
    </source>
</evidence>
<dbReference type="PANTHER" id="PTHR24220:SF86">
    <property type="entry name" value="ABC TRANSPORTER ABCH.1"/>
    <property type="match status" value="1"/>
</dbReference>
<name>A0A448PF35_9ACTO</name>
<dbReference type="InterPro" id="IPR017871">
    <property type="entry name" value="ABC_transporter-like_CS"/>
</dbReference>
<keyword evidence="1" id="KW-0547">Nucleotide-binding</keyword>
<dbReference type="PANTHER" id="PTHR24220">
    <property type="entry name" value="IMPORT ATP-BINDING PROTEIN"/>
    <property type="match status" value="1"/>
</dbReference>
<dbReference type="InterPro" id="IPR003593">
    <property type="entry name" value="AAA+_ATPase"/>
</dbReference>
<dbReference type="KEGG" id="tbw:NCTC13354_01241"/>
<dbReference type="RefSeq" id="WP_197718424.1">
    <property type="nucleotide sequence ID" value="NZ_LR134476.1"/>
</dbReference>
<keyword evidence="5" id="KW-1185">Reference proteome</keyword>
<keyword evidence="4" id="KW-0131">Cell cycle</keyword>
<dbReference type="GO" id="GO:0051301">
    <property type="term" value="P:cell division"/>
    <property type="evidence" value="ECO:0007669"/>
    <property type="project" value="UniProtKB-KW"/>
</dbReference>
<keyword evidence="4" id="KW-0132">Cell division</keyword>
<reference evidence="4 5" key="1">
    <citation type="submission" date="2018-12" db="EMBL/GenBank/DDBJ databases">
        <authorList>
            <consortium name="Pathogen Informatics"/>
        </authorList>
    </citation>
    <scope>NUCLEOTIDE SEQUENCE [LARGE SCALE GENOMIC DNA]</scope>
    <source>
        <strain evidence="4 5">NCTC13354</strain>
    </source>
</reference>
<dbReference type="GO" id="GO:0022857">
    <property type="term" value="F:transmembrane transporter activity"/>
    <property type="evidence" value="ECO:0007669"/>
    <property type="project" value="TreeGrafter"/>
</dbReference>
<dbReference type="InterPro" id="IPR003439">
    <property type="entry name" value="ABC_transporter-like_ATP-bd"/>
</dbReference>
<dbReference type="Proteomes" id="UP000269542">
    <property type="component" value="Chromosome"/>
</dbReference>
<evidence type="ECO:0000259" key="3">
    <source>
        <dbReference type="PROSITE" id="PS50893"/>
    </source>
</evidence>
<sequence length="227" mass="24992">MTAVEARNLTMRFGPRVLWHDLSFTFEAGQMYALTGPSGSGKSTLLNCIAGFIEPSTGSIMFDGNFSPHNQGRQRQIRAEHIGFLFQNYALVEDSTVEDNLQIATRTSVFSKKVSRDRMSEALAKVDLDLPLKTDVAILSGGERQRLAVARLLLKPKPLILADEPTGALDRSNADRILGYMREFAKAGSCVVLATHDPQAVESCDEVIKLKNPTGTRKQLVPARLYP</sequence>
<dbReference type="EMBL" id="LR134476">
    <property type="protein sequence ID" value="VEI13526.1"/>
    <property type="molecule type" value="Genomic_DNA"/>
</dbReference>
<dbReference type="Gene3D" id="3.40.50.300">
    <property type="entry name" value="P-loop containing nucleotide triphosphate hydrolases"/>
    <property type="match status" value="1"/>
</dbReference>
<dbReference type="GO" id="GO:0016887">
    <property type="term" value="F:ATP hydrolysis activity"/>
    <property type="evidence" value="ECO:0007669"/>
    <property type="project" value="InterPro"/>
</dbReference>
<dbReference type="GO" id="GO:0005886">
    <property type="term" value="C:plasma membrane"/>
    <property type="evidence" value="ECO:0007669"/>
    <property type="project" value="TreeGrafter"/>
</dbReference>
<evidence type="ECO:0000313" key="5">
    <source>
        <dbReference type="Proteomes" id="UP000269542"/>
    </source>
</evidence>
<protein>
    <submittedName>
        <fullName evidence="4">Cell division ATP-binding protein FtsE</fullName>
    </submittedName>
</protein>
<evidence type="ECO:0000313" key="4">
    <source>
        <dbReference type="EMBL" id="VEI13526.1"/>
    </source>
</evidence>
<accession>A0A448PF35</accession>
<gene>
    <name evidence="4" type="primary">ftsE_1</name>
    <name evidence="4" type="ORF">NCTC13354_01241</name>
</gene>
<organism evidence="4 5">
    <name type="scientific">Trueperella bialowiezensis</name>
    <dbReference type="NCBI Taxonomy" id="312285"/>
    <lineage>
        <taxon>Bacteria</taxon>
        <taxon>Bacillati</taxon>
        <taxon>Actinomycetota</taxon>
        <taxon>Actinomycetes</taxon>
        <taxon>Actinomycetales</taxon>
        <taxon>Actinomycetaceae</taxon>
        <taxon>Trueperella</taxon>
    </lineage>
</organism>
<evidence type="ECO:0000256" key="2">
    <source>
        <dbReference type="ARBA" id="ARBA00022840"/>
    </source>
</evidence>